<name>A0A4Y2EVY0_ARAVE</name>
<comment type="caution">
    <text evidence="1">The sequence shown here is derived from an EMBL/GenBank/DDBJ whole genome shotgun (WGS) entry which is preliminary data.</text>
</comment>
<dbReference type="OrthoDB" id="10484366at2759"/>
<dbReference type="AlphaFoldDB" id="A0A4Y2EVY0"/>
<organism evidence="1 2">
    <name type="scientific">Araneus ventricosus</name>
    <name type="common">Orbweaver spider</name>
    <name type="synonym">Epeira ventricosa</name>
    <dbReference type="NCBI Taxonomy" id="182803"/>
    <lineage>
        <taxon>Eukaryota</taxon>
        <taxon>Metazoa</taxon>
        <taxon>Ecdysozoa</taxon>
        <taxon>Arthropoda</taxon>
        <taxon>Chelicerata</taxon>
        <taxon>Arachnida</taxon>
        <taxon>Araneae</taxon>
        <taxon>Araneomorphae</taxon>
        <taxon>Entelegynae</taxon>
        <taxon>Araneoidea</taxon>
        <taxon>Araneidae</taxon>
        <taxon>Araneus</taxon>
    </lineage>
</organism>
<sequence>MKYLIVLFGDPLHLDQIWLPILVLHPRFQSISSYRKIDERASRPIFPSACNGCFRARQTTHWIGNDKNRVLEFEQGKAVVQTTTKLPPTPAAILAALRFLSHWCPHTK</sequence>
<proteinExistence type="predicted"/>
<gene>
    <name evidence="1" type="ORF">AVEN_150058_1</name>
</gene>
<evidence type="ECO:0000313" key="1">
    <source>
        <dbReference type="EMBL" id="GBM32065.1"/>
    </source>
</evidence>
<dbReference type="Proteomes" id="UP000499080">
    <property type="component" value="Unassembled WGS sequence"/>
</dbReference>
<accession>A0A4Y2EVY0</accession>
<dbReference type="EMBL" id="BGPR01000698">
    <property type="protein sequence ID" value="GBM32065.1"/>
    <property type="molecule type" value="Genomic_DNA"/>
</dbReference>
<keyword evidence="2" id="KW-1185">Reference proteome</keyword>
<protein>
    <submittedName>
        <fullName evidence="1">Uncharacterized protein</fullName>
    </submittedName>
</protein>
<evidence type="ECO:0000313" key="2">
    <source>
        <dbReference type="Proteomes" id="UP000499080"/>
    </source>
</evidence>
<reference evidence="1 2" key="1">
    <citation type="journal article" date="2019" name="Sci. Rep.">
        <title>Orb-weaving spider Araneus ventricosus genome elucidates the spidroin gene catalogue.</title>
        <authorList>
            <person name="Kono N."/>
            <person name="Nakamura H."/>
            <person name="Ohtoshi R."/>
            <person name="Moran D.A.P."/>
            <person name="Shinohara A."/>
            <person name="Yoshida Y."/>
            <person name="Fujiwara M."/>
            <person name="Mori M."/>
            <person name="Tomita M."/>
            <person name="Arakawa K."/>
        </authorList>
    </citation>
    <scope>NUCLEOTIDE SEQUENCE [LARGE SCALE GENOMIC DNA]</scope>
</reference>